<dbReference type="RefSeq" id="WP_128625828.1">
    <property type="nucleotide sequence ID" value="NZ_RKST01000001.1"/>
</dbReference>
<feature type="domain" description="EamA" evidence="2">
    <location>
        <begin position="8"/>
        <end position="140"/>
    </location>
</feature>
<proteinExistence type="predicted"/>
<accession>A0A432VBN3</accession>
<reference evidence="3 4" key="1">
    <citation type="submission" date="2018-11" db="EMBL/GenBank/DDBJ databases">
        <title>Pseudaminobacter arsenicus sp. nov., an arsenic-resistant bacterium isolated from arsenic-rich aquifers.</title>
        <authorList>
            <person name="Mu Y."/>
        </authorList>
    </citation>
    <scope>NUCLEOTIDE SEQUENCE [LARGE SCALE GENOMIC DNA]</scope>
    <source>
        <strain evidence="3 4">CB3</strain>
    </source>
</reference>
<feature type="transmembrane region" description="Helical" evidence="1">
    <location>
        <begin position="41"/>
        <end position="60"/>
    </location>
</feature>
<dbReference type="PANTHER" id="PTHR22911:SF135">
    <property type="entry name" value="BLR4310 PROTEIN"/>
    <property type="match status" value="1"/>
</dbReference>
<dbReference type="InterPro" id="IPR000620">
    <property type="entry name" value="EamA_dom"/>
</dbReference>
<dbReference type="GO" id="GO:0016020">
    <property type="term" value="C:membrane"/>
    <property type="evidence" value="ECO:0007669"/>
    <property type="project" value="InterPro"/>
</dbReference>
<dbReference type="Proteomes" id="UP000281647">
    <property type="component" value="Unassembled WGS sequence"/>
</dbReference>
<keyword evidence="1" id="KW-0812">Transmembrane</keyword>
<feature type="transmembrane region" description="Helical" evidence="1">
    <location>
        <begin position="126"/>
        <end position="144"/>
    </location>
</feature>
<comment type="caution">
    <text evidence="3">The sequence shown here is derived from an EMBL/GenBank/DDBJ whole genome shotgun (WGS) entry which is preliminary data.</text>
</comment>
<evidence type="ECO:0000313" key="3">
    <source>
        <dbReference type="EMBL" id="RUM99589.1"/>
    </source>
</evidence>
<dbReference type="Pfam" id="PF00892">
    <property type="entry name" value="EamA"/>
    <property type="match status" value="1"/>
</dbReference>
<organism evidence="3 4">
    <name type="scientific">Borborobacter arsenicus</name>
    <dbReference type="NCBI Taxonomy" id="1851146"/>
    <lineage>
        <taxon>Bacteria</taxon>
        <taxon>Pseudomonadati</taxon>
        <taxon>Pseudomonadota</taxon>
        <taxon>Alphaproteobacteria</taxon>
        <taxon>Hyphomicrobiales</taxon>
        <taxon>Phyllobacteriaceae</taxon>
        <taxon>Borborobacter</taxon>
    </lineage>
</organism>
<dbReference type="Gene3D" id="1.10.3730.20">
    <property type="match status" value="1"/>
</dbReference>
<feature type="transmembrane region" description="Helical" evidence="1">
    <location>
        <begin position="150"/>
        <end position="167"/>
    </location>
</feature>
<feature type="transmembrane region" description="Helical" evidence="1">
    <location>
        <begin position="264"/>
        <end position="282"/>
    </location>
</feature>
<dbReference type="SUPFAM" id="SSF103481">
    <property type="entry name" value="Multidrug resistance efflux transporter EmrE"/>
    <property type="match status" value="2"/>
</dbReference>
<keyword evidence="4" id="KW-1185">Reference proteome</keyword>
<feature type="transmembrane region" description="Helical" evidence="1">
    <location>
        <begin position="96"/>
        <end position="117"/>
    </location>
</feature>
<name>A0A432VBN3_9HYPH</name>
<feature type="transmembrane region" description="Helical" evidence="1">
    <location>
        <begin position="179"/>
        <end position="198"/>
    </location>
</feature>
<dbReference type="InterPro" id="IPR037185">
    <property type="entry name" value="EmrE-like"/>
</dbReference>
<dbReference type="OrthoDB" id="7818056at2"/>
<evidence type="ECO:0000313" key="4">
    <source>
        <dbReference type="Proteomes" id="UP000281647"/>
    </source>
</evidence>
<evidence type="ECO:0000259" key="2">
    <source>
        <dbReference type="Pfam" id="PF00892"/>
    </source>
</evidence>
<feature type="transmembrane region" description="Helical" evidence="1">
    <location>
        <begin position="72"/>
        <end position="90"/>
    </location>
</feature>
<protein>
    <submittedName>
        <fullName evidence="3">DMT family transporter</fullName>
    </submittedName>
</protein>
<dbReference type="EMBL" id="RKST01000001">
    <property type="protein sequence ID" value="RUM99589.1"/>
    <property type="molecule type" value="Genomic_DNA"/>
</dbReference>
<dbReference type="PANTHER" id="PTHR22911">
    <property type="entry name" value="ACYL-MALONYL CONDENSING ENZYME-RELATED"/>
    <property type="match status" value="1"/>
</dbReference>
<sequence>MALSHNQRGALFMVVSMAGFTTNDALIKITTADLNAGQLMFVRGLFATILITLIAWHRGALKVPRFALHPLVWLRALCEIGGTVFFIAALQHLPIANVSAVLQAVPLAVTMGAALFFGEGVGWRRWLAIIAGFIGVLIVVRPGVEGFNAYAVLVLVCVMFTALRDLVTRKLPTAIPSLFVSVSTSLAVTLGGCALIAPLGGWQPVSGENLVLLGSAAVLILFGYQFIVLSTREGDISYIAPFRYTSLLWSILLGYWIFADMPDAAMIVGSAIIVGSGLYTLYREQVVGKSMNATKSTAPGMTPDGL</sequence>
<keyword evidence="1" id="KW-0472">Membrane</keyword>
<gene>
    <name evidence="3" type="ORF">EET67_01455</name>
</gene>
<feature type="transmembrane region" description="Helical" evidence="1">
    <location>
        <begin position="210"/>
        <end position="229"/>
    </location>
</feature>
<evidence type="ECO:0000256" key="1">
    <source>
        <dbReference type="SAM" id="Phobius"/>
    </source>
</evidence>
<feature type="transmembrane region" description="Helical" evidence="1">
    <location>
        <begin position="241"/>
        <end position="258"/>
    </location>
</feature>
<dbReference type="AlphaFoldDB" id="A0A432VBN3"/>
<keyword evidence="1" id="KW-1133">Transmembrane helix</keyword>